<dbReference type="AlphaFoldDB" id="A0ABD5BQ27"/>
<organism evidence="2 3">
    <name type="scientific">Serratia marcescens</name>
    <dbReference type="NCBI Taxonomy" id="615"/>
    <lineage>
        <taxon>Bacteria</taxon>
        <taxon>Pseudomonadati</taxon>
        <taxon>Pseudomonadota</taxon>
        <taxon>Gammaproteobacteria</taxon>
        <taxon>Enterobacterales</taxon>
        <taxon>Yersiniaceae</taxon>
        <taxon>Serratia</taxon>
    </lineage>
</organism>
<sequence length="115" mass="13011">MTATHKSEPAKAASSRGRRITNLPASNSQEREAMDLALAYLTEKGIKPRMTLKEFAEFFEMDLRQVQSDAERAYLPIAPRSLPGRRELLQVNMVAYYARMYLDGFNHLDKAAAFG</sequence>
<proteinExistence type="predicted"/>
<dbReference type="RefSeq" id="WP_143128935.1">
    <property type="nucleotide sequence ID" value="NZ_CAMKIY010000008.1"/>
</dbReference>
<feature type="region of interest" description="Disordered" evidence="1">
    <location>
        <begin position="1"/>
        <end position="28"/>
    </location>
</feature>
<gene>
    <name evidence="2" type="ORF">RF091_25770</name>
</gene>
<evidence type="ECO:0000256" key="1">
    <source>
        <dbReference type="SAM" id="MobiDB-lite"/>
    </source>
</evidence>
<protein>
    <recommendedName>
        <fullName evidence="4">Transcriptional regulator</fullName>
    </recommendedName>
</protein>
<reference evidence="2 3" key="1">
    <citation type="submission" date="2023-07" db="EMBL/GenBank/DDBJ databases">
        <title>Pathogens genome sequencing project 196.</title>
        <authorList>
            <person name="Cao X."/>
        </authorList>
    </citation>
    <scope>NUCLEOTIDE SEQUENCE [LARGE SCALE GENOMIC DNA]</scope>
    <source>
        <strain evidence="2 3">SM41</strain>
    </source>
</reference>
<evidence type="ECO:0000313" key="3">
    <source>
        <dbReference type="Proteomes" id="UP001234811"/>
    </source>
</evidence>
<dbReference type="Proteomes" id="UP001234811">
    <property type="component" value="Unassembled WGS sequence"/>
</dbReference>
<evidence type="ECO:0000313" key="2">
    <source>
        <dbReference type="EMBL" id="MDQ9558902.1"/>
    </source>
</evidence>
<comment type="caution">
    <text evidence="2">The sequence shown here is derived from an EMBL/GenBank/DDBJ whole genome shotgun (WGS) entry which is preliminary data.</text>
</comment>
<evidence type="ECO:0008006" key="4">
    <source>
        <dbReference type="Google" id="ProtNLM"/>
    </source>
</evidence>
<accession>A0ABD5BQ27</accession>
<dbReference type="EMBL" id="JAVIPQ010000435">
    <property type="protein sequence ID" value="MDQ9558902.1"/>
    <property type="molecule type" value="Genomic_DNA"/>
</dbReference>
<name>A0ABD5BQ27_SERMA</name>